<accession>A0AAV8XJA9</accession>
<organism evidence="1 2">
    <name type="scientific">Rhamnusium bicolor</name>
    <dbReference type="NCBI Taxonomy" id="1586634"/>
    <lineage>
        <taxon>Eukaryota</taxon>
        <taxon>Metazoa</taxon>
        <taxon>Ecdysozoa</taxon>
        <taxon>Arthropoda</taxon>
        <taxon>Hexapoda</taxon>
        <taxon>Insecta</taxon>
        <taxon>Pterygota</taxon>
        <taxon>Neoptera</taxon>
        <taxon>Endopterygota</taxon>
        <taxon>Coleoptera</taxon>
        <taxon>Polyphaga</taxon>
        <taxon>Cucujiformia</taxon>
        <taxon>Chrysomeloidea</taxon>
        <taxon>Cerambycidae</taxon>
        <taxon>Lepturinae</taxon>
        <taxon>Rhagiini</taxon>
        <taxon>Rhamnusium</taxon>
    </lineage>
</organism>
<protein>
    <submittedName>
        <fullName evidence="1">Uncharacterized protein</fullName>
    </submittedName>
</protein>
<evidence type="ECO:0000313" key="1">
    <source>
        <dbReference type="EMBL" id="KAJ8938716.1"/>
    </source>
</evidence>
<evidence type="ECO:0000313" key="2">
    <source>
        <dbReference type="Proteomes" id="UP001162156"/>
    </source>
</evidence>
<dbReference type="Proteomes" id="UP001162156">
    <property type="component" value="Unassembled WGS sequence"/>
</dbReference>
<name>A0AAV8XJA9_9CUCU</name>
<dbReference type="AlphaFoldDB" id="A0AAV8XJA9"/>
<comment type="caution">
    <text evidence="1">The sequence shown here is derived from an EMBL/GenBank/DDBJ whole genome shotgun (WGS) entry which is preliminary data.</text>
</comment>
<dbReference type="EMBL" id="JANEYF010003162">
    <property type="protein sequence ID" value="KAJ8938716.1"/>
    <property type="molecule type" value="Genomic_DNA"/>
</dbReference>
<keyword evidence="2" id="KW-1185">Reference proteome</keyword>
<reference evidence="1" key="1">
    <citation type="journal article" date="2023" name="Insect Mol. Biol.">
        <title>Genome sequencing provides insights into the evolution of gene families encoding plant cell wall-degrading enzymes in longhorned beetles.</title>
        <authorList>
            <person name="Shin N.R."/>
            <person name="Okamura Y."/>
            <person name="Kirsch R."/>
            <person name="Pauchet Y."/>
        </authorList>
    </citation>
    <scope>NUCLEOTIDE SEQUENCE</scope>
    <source>
        <strain evidence="1">RBIC_L_NR</strain>
    </source>
</reference>
<sequence>MAAHQRTVTHKQNCDTIVLGDNIELIQTAFKNRIKHEDVTNLNSASVESFFQSIKEKVLLLIESVLKEQKSCIKIYFELFGWYIISTKKEEEGKDEVRQEIKSFNSEYQTVSISTDLEQLYTNFCDILKTKSEEFQVS</sequence>
<proteinExistence type="predicted"/>
<gene>
    <name evidence="1" type="ORF">NQ314_011365</name>
</gene>